<accession>A0ABR0KND2</accession>
<sequence>MGERFVVCKVLVIGPYASNLRVAKVRRKSLGELELDPYLNGFLDSQQPRPYALPEKPAQKVAPPVEGKAPIKTRAELPPEERPLPKESLFQDGRYKDLWKTYVPPSEQPDANTNPAQRVVDAKKDRKATLTQAALENCAFEEELKRNCFREGDTLNKLRARMTLCNRETKAFNRCFQLQAKFLQALGYQASSYSPVEEDEAIQMHADKLYHRMMDYEAAVDEAKTQGKPIPPLTSVFNPTRPAPTLEEINLPPNLAKGLKVPLQELPPHEREVAAKAILEETKIAQTHADDFFKYTTTLNEGRLERQKKLVDAFGETLGKFFVPDAPAEHEVKTFDTKQLERDFWKNDPPPGKG</sequence>
<evidence type="ECO:0000313" key="2">
    <source>
        <dbReference type="EMBL" id="KAK5101559.1"/>
    </source>
</evidence>
<proteinExistence type="predicted"/>
<dbReference type="EMBL" id="JAVRRG010000004">
    <property type="protein sequence ID" value="KAK5101559.1"/>
    <property type="molecule type" value="Genomic_DNA"/>
</dbReference>
<name>A0ABR0KND2_9EURO</name>
<dbReference type="Proteomes" id="UP001345013">
    <property type="component" value="Unassembled WGS sequence"/>
</dbReference>
<evidence type="ECO:0000256" key="1">
    <source>
        <dbReference type="SAM" id="MobiDB-lite"/>
    </source>
</evidence>
<protein>
    <submittedName>
        <fullName evidence="2">Uncharacterized protein</fullName>
    </submittedName>
</protein>
<feature type="compositionally biased region" description="Basic and acidic residues" evidence="1">
    <location>
        <begin position="73"/>
        <end position="85"/>
    </location>
</feature>
<keyword evidence="3" id="KW-1185">Reference proteome</keyword>
<evidence type="ECO:0000313" key="3">
    <source>
        <dbReference type="Proteomes" id="UP001345013"/>
    </source>
</evidence>
<organism evidence="2 3">
    <name type="scientific">Lithohypha guttulata</name>
    <dbReference type="NCBI Taxonomy" id="1690604"/>
    <lineage>
        <taxon>Eukaryota</taxon>
        <taxon>Fungi</taxon>
        <taxon>Dikarya</taxon>
        <taxon>Ascomycota</taxon>
        <taxon>Pezizomycotina</taxon>
        <taxon>Eurotiomycetes</taxon>
        <taxon>Chaetothyriomycetidae</taxon>
        <taxon>Chaetothyriales</taxon>
        <taxon>Trichomeriaceae</taxon>
        <taxon>Lithohypha</taxon>
    </lineage>
</organism>
<feature type="region of interest" description="Disordered" evidence="1">
    <location>
        <begin position="46"/>
        <end position="87"/>
    </location>
</feature>
<reference evidence="2 3" key="1">
    <citation type="submission" date="2023-08" db="EMBL/GenBank/DDBJ databases">
        <title>Black Yeasts Isolated from many extreme environments.</title>
        <authorList>
            <person name="Coleine C."/>
            <person name="Stajich J.E."/>
            <person name="Selbmann L."/>
        </authorList>
    </citation>
    <scope>NUCLEOTIDE SEQUENCE [LARGE SCALE GENOMIC DNA]</scope>
    <source>
        <strain evidence="2 3">CCFEE 5885</strain>
    </source>
</reference>
<comment type="caution">
    <text evidence="2">The sequence shown here is derived from an EMBL/GenBank/DDBJ whole genome shotgun (WGS) entry which is preliminary data.</text>
</comment>
<gene>
    <name evidence="2" type="ORF">LTR24_000615</name>
</gene>